<dbReference type="InterPro" id="IPR003593">
    <property type="entry name" value="AAA+_ATPase"/>
</dbReference>
<dbReference type="PROSITE" id="PS00211">
    <property type="entry name" value="ABC_TRANSPORTER_1"/>
    <property type="match status" value="1"/>
</dbReference>
<dbReference type="GO" id="GO:0016020">
    <property type="term" value="C:membrane"/>
    <property type="evidence" value="ECO:0007669"/>
    <property type="project" value="InterPro"/>
</dbReference>
<dbReference type="GO" id="GO:0140359">
    <property type="term" value="F:ABC-type transporter activity"/>
    <property type="evidence" value="ECO:0007669"/>
    <property type="project" value="InterPro"/>
</dbReference>
<keyword evidence="3" id="KW-0547">Nucleotide-binding</keyword>
<dbReference type="InterPro" id="IPR017871">
    <property type="entry name" value="ABC_transporter-like_CS"/>
</dbReference>
<keyword evidence="7" id="KW-1185">Reference proteome</keyword>
<dbReference type="GO" id="GO:0005524">
    <property type="term" value="F:ATP binding"/>
    <property type="evidence" value="ECO:0007669"/>
    <property type="project" value="UniProtKB-KW"/>
</dbReference>
<dbReference type="AlphaFoldDB" id="A0A918VPD5"/>
<organism evidence="6 7">
    <name type="scientific">Arenicella chitinivorans</name>
    <dbReference type="NCBI Taxonomy" id="1329800"/>
    <lineage>
        <taxon>Bacteria</taxon>
        <taxon>Pseudomonadati</taxon>
        <taxon>Pseudomonadota</taxon>
        <taxon>Gammaproteobacteria</taxon>
        <taxon>Arenicellales</taxon>
        <taxon>Arenicellaceae</taxon>
        <taxon>Arenicella</taxon>
    </lineage>
</organism>
<dbReference type="InterPro" id="IPR015860">
    <property type="entry name" value="ABC_transpr_TagH-like"/>
</dbReference>
<dbReference type="InterPro" id="IPR027417">
    <property type="entry name" value="P-loop_NTPase"/>
</dbReference>
<dbReference type="Gene3D" id="3.40.50.300">
    <property type="entry name" value="P-loop containing nucleotide triphosphate hydrolases"/>
    <property type="match status" value="1"/>
</dbReference>
<proteinExistence type="inferred from homology"/>
<dbReference type="Pfam" id="PF00005">
    <property type="entry name" value="ABC_tran"/>
    <property type="match status" value="1"/>
</dbReference>
<dbReference type="CDD" id="cd10147">
    <property type="entry name" value="Wzt_C-like"/>
    <property type="match status" value="1"/>
</dbReference>
<gene>
    <name evidence="6" type="ORF">GCM10008090_28370</name>
</gene>
<evidence type="ECO:0000259" key="5">
    <source>
        <dbReference type="PROSITE" id="PS50893"/>
    </source>
</evidence>
<dbReference type="PANTHER" id="PTHR46743">
    <property type="entry name" value="TEICHOIC ACIDS EXPORT ATP-BINDING PROTEIN TAGH"/>
    <property type="match status" value="1"/>
</dbReference>
<evidence type="ECO:0000256" key="1">
    <source>
        <dbReference type="ARBA" id="ARBA00005417"/>
    </source>
</evidence>
<dbReference type="Proteomes" id="UP000614811">
    <property type="component" value="Unassembled WGS sequence"/>
</dbReference>
<comment type="caution">
    <text evidence="6">The sequence shown here is derived from an EMBL/GenBank/DDBJ whole genome shotgun (WGS) entry which is preliminary data.</text>
</comment>
<comment type="similarity">
    <text evidence="1">Belongs to the ABC transporter superfamily.</text>
</comment>
<sequence length="436" mass="48720">MGLLMSSNSPPVIKVERVTKCYKTYRKPIHRLWQSFAPHKKYAQEFWALKGIDLTVHKGETVGIVGKNGSGKSTLLQIIAGILQPTAGQFETHGRISALLELGAGFNPEFTGMENARLNASIMGLTREEFHQKLPDIVDFCGLGDFLHRPVKTYSSGMFVRLAFAVAINMNPDILIVDEALAVGDVRFQRKCFRRLDQLKEQGVSILFVTHSTDSVIKYCDRAIMLDEGELKMTGSPKDVVQAYLEMMFESDAEVQEPVVIDPDNYSVDFDPRTDNCPNHPTYNSNEHRWGDGRAKICHYEVLQNGVPSNGIVKRGDRLLIRMSVLFEQDINDLIYGITVKTDDGNAIYGTNSRLVGNVPTVQKAGDLVHIQFELSLHLLSGNYFISLGVAQDHMAKDNIAVDRRYDMVHVNVRETEDAFGIAALDGKIELLEDGE</sequence>
<keyword evidence="4 6" id="KW-0067">ATP-binding</keyword>
<dbReference type="Pfam" id="PF14524">
    <property type="entry name" value="Wzt_C"/>
    <property type="match status" value="1"/>
</dbReference>
<evidence type="ECO:0000256" key="3">
    <source>
        <dbReference type="ARBA" id="ARBA00022741"/>
    </source>
</evidence>
<dbReference type="EMBL" id="BMXA01000006">
    <property type="protein sequence ID" value="GHA17016.1"/>
    <property type="molecule type" value="Genomic_DNA"/>
</dbReference>
<dbReference type="Gene3D" id="2.70.50.60">
    <property type="entry name" value="abc- transporter (atp binding component) like domain"/>
    <property type="match status" value="1"/>
</dbReference>
<keyword evidence="2" id="KW-0813">Transport</keyword>
<dbReference type="InterPro" id="IPR029439">
    <property type="entry name" value="Wzt_C"/>
</dbReference>
<dbReference type="PANTHER" id="PTHR46743:SF2">
    <property type="entry name" value="TEICHOIC ACIDS EXPORT ATP-BINDING PROTEIN TAGH"/>
    <property type="match status" value="1"/>
</dbReference>
<name>A0A918VPD5_9GAMM</name>
<dbReference type="SMART" id="SM00382">
    <property type="entry name" value="AAA"/>
    <property type="match status" value="1"/>
</dbReference>
<feature type="domain" description="ABC transporter" evidence="5">
    <location>
        <begin position="13"/>
        <end position="253"/>
    </location>
</feature>
<dbReference type="InterPro" id="IPR050683">
    <property type="entry name" value="Bact_Polysacc_Export_ATP-bd"/>
</dbReference>
<protein>
    <submittedName>
        <fullName evidence="6">Sugar ABC transporter ATP-binding protein</fullName>
    </submittedName>
</protein>
<evidence type="ECO:0000256" key="4">
    <source>
        <dbReference type="ARBA" id="ARBA00022840"/>
    </source>
</evidence>
<accession>A0A918VPD5</accession>
<dbReference type="SUPFAM" id="SSF52540">
    <property type="entry name" value="P-loop containing nucleoside triphosphate hydrolases"/>
    <property type="match status" value="1"/>
</dbReference>
<dbReference type="GO" id="GO:0016887">
    <property type="term" value="F:ATP hydrolysis activity"/>
    <property type="evidence" value="ECO:0007669"/>
    <property type="project" value="InterPro"/>
</dbReference>
<dbReference type="InterPro" id="IPR003439">
    <property type="entry name" value="ABC_transporter-like_ATP-bd"/>
</dbReference>
<evidence type="ECO:0000313" key="7">
    <source>
        <dbReference type="Proteomes" id="UP000614811"/>
    </source>
</evidence>
<evidence type="ECO:0000256" key="2">
    <source>
        <dbReference type="ARBA" id="ARBA00022448"/>
    </source>
</evidence>
<dbReference type="PROSITE" id="PS50893">
    <property type="entry name" value="ABC_TRANSPORTER_2"/>
    <property type="match status" value="1"/>
</dbReference>
<evidence type="ECO:0000313" key="6">
    <source>
        <dbReference type="EMBL" id="GHA17016.1"/>
    </source>
</evidence>
<dbReference type="CDD" id="cd03220">
    <property type="entry name" value="ABC_KpsT_Wzt"/>
    <property type="match status" value="1"/>
</dbReference>
<reference evidence="6" key="2">
    <citation type="submission" date="2020-09" db="EMBL/GenBank/DDBJ databases">
        <authorList>
            <person name="Sun Q."/>
            <person name="Kim S."/>
        </authorList>
    </citation>
    <scope>NUCLEOTIDE SEQUENCE</scope>
    <source>
        <strain evidence="6">KCTC 12711</strain>
    </source>
</reference>
<reference evidence="6" key="1">
    <citation type="journal article" date="2014" name="Int. J. Syst. Evol. Microbiol.">
        <title>Complete genome sequence of Corynebacterium casei LMG S-19264T (=DSM 44701T), isolated from a smear-ripened cheese.</title>
        <authorList>
            <consortium name="US DOE Joint Genome Institute (JGI-PGF)"/>
            <person name="Walter F."/>
            <person name="Albersmeier A."/>
            <person name="Kalinowski J."/>
            <person name="Ruckert C."/>
        </authorList>
    </citation>
    <scope>NUCLEOTIDE SEQUENCE</scope>
    <source>
        <strain evidence="6">KCTC 12711</strain>
    </source>
</reference>